<feature type="domain" description="Dihydroneopterin aldolase/epimerase" evidence="7">
    <location>
        <begin position="10"/>
        <end position="122"/>
    </location>
</feature>
<dbReference type="InterPro" id="IPR006156">
    <property type="entry name" value="Dihydroneopterin_aldolase"/>
</dbReference>
<dbReference type="Proteomes" id="UP000836597">
    <property type="component" value="Chromosome"/>
</dbReference>
<dbReference type="GO" id="GO:0004150">
    <property type="term" value="F:dihydroneopterin aldolase activity"/>
    <property type="evidence" value="ECO:0007669"/>
    <property type="project" value="UniProtKB-UniRule"/>
</dbReference>
<dbReference type="FunFam" id="3.30.1130.10:FF:000003">
    <property type="entry name" value="7,8-dihydroneopterin aldolase"/>
    <property type="match status" value="1"/>
</dbReference>
<dbReference type="GO" id="GO:0005737">
    <property type="term" value="C:cytoplasm"/>
    <property type="evidence" value="ECO:0007669"/>
    <property type="project" value="TreeGrafter"/>
</dbReference>
<protein>
    <recommendedName>
        <fullName evidence="6">7,8-dihydroneopterin aldolase</fullName>
        <ecNumber evidence="6">4.1.2.25</ecNumber>
    </recommendedName>
</protein>
<evidence type="ECO:0000259" key="7">
    <source>
        <dbReference type="SMART" id="SM00905"/>
    </source>
</evidence>
<dbReference type="Gene3D" id="3.30.1130.10">
    <property type="match status" value="1"/>
</dbReference>
<dbReference type="PANTHER" id="PTHR42844:SF1">
    <property type="entry name" value="DIHYDRONEOPTERIN ALDOLASE 1-RELATED"/>
    <property type="match status" value="1"/>
</dbReference>
<dbReference type="CDD" id="cd00534">
    <property type="entry name" value="DHNA_DHNTPE"/>
    <property type="match status" value="1"/>
</dbReference>
<dbReference type="EC" id="4.1.2.25" evidence="6"/>
<keyword evidence="4 6" id="KW-0289">Folate biosynthesis</keyword>
<dbReference type="InterPro" id="IPR006157">
    <property type="entry name" value="FolB_dom"/>
</dbReference>
<evidence type="ECO:0000313" key="8">
    <source>
        <dbReference type="EMBL" id="CAA7599916.1"/>
    </source>
</evidence>
<evidence type="ECO:0000313" key="9">
    <source>
        <dbReference type="EMBL" id="CEJ06870.1"/>
    </source>
</evidence>
<dbReference type="SUPFAM" id="SSF55620">
    <property type="entry name" value="Tetrahydrobiopterin biosynthesis enzymes-like"/>
    <property type="match status" value="1"/>
</dbReference>
<evidence type="ECO:0000256" key="3">
    <source>
        <dbReference type="ARBA" id="ARBA00005708"/>
    </source>
</evidence>
<evidence type="ECO:0000256" key="1">
    <source>
        <dbReference type="ARBA" id="ARBA00001353"/>
    </source>
</evidence>
<evidence type="ECO:0000256" key="2">
    <source>
        <dbReference type="ARBA" id="ARBA00005013"/>
    </source>
</evidence>
<proteinExistence type="inferred from homology"/>
<comment type="catalytic activity">
    <reaction evidence="1 6">
        <text>7,8-dihydroneopterin = 6-hydroxymethyl-7,8-dihydropterin + glycolaldehyde</text>
        <dbReference type="Rhea" id="RHEA:10540"/>
        <dbReference type="ChEBI" id="CHEBI:17001"/>
        <dbReference type="ChEBI" id="CHEBI:17071"/>
        <dbReference type="ChEBI" id="CHEBI:44841"/>
        <dbReference type="EC" id="4.1.2.25"/>
    </reaction>
</comment>
<evidence type="ECO:0000256" key="4">
    <source>
        <dbReference type="ARBA" id="ARBA00022909"/>
    </source>
</evidence>
<name>A0A8S0XAI9_9FIRM</name>
<dbReference type="EMBL" id="CDGJ01000035">
    <property type="protein sequence ID" value="CEJ06870.1"/>
    <property type="molecule type" value="Genomic_DNA"/>
</dbReference>
<sequence>MCIMAGPDVIHLRGLDFYAFHGVLPEEQRLGQRFTVDLDLYLDLQKAGSSDEVKDTVNYGDVYLTVKECAESGPVNLLEHLAERIAQRVLERFACLEVRVEVHKAQAPVPGIFRDIAVEIRRKKDGIRREKKR</sequence>
<reference evidence="9" key="1">
    <citation type="submission" date="2014-11" db="EMBL/GenBank/DDBJ databases">
        <authorList>
            <person name="Hornung B.V."/>
        </authorList>
    </citation>
    <scope>NUCLEOTIDE SEQUENCE</scope>
    <source>
        <strain evidence="9">INE</strain>
    </source>
</reference>
<dbReference type="SMART" id="SM00905">
    <property type="entry name" value="FolB"/>
    <property type="match status" value="1"/>
</dbReference>
<dbReference type="AlphaFoldDB" id="A0A8S0XAI9"/>
<dbReference type="KEGG" id="aacx:DEACI_0550"/>
<comment type="pathway">
    <text evidence="2 6">Cofactor biosynthesis; tetrahydrofolate biosynthesis; 2-amino-4-hydroxy-6-hydroxymethyl-7,8-dihydropteridine diphosphate from 7,8-dihydroneopterin triphosphate: step 3/4.</text>
</comment>
<evidence type="ECO:0000256" key="6">
    <source>
        <dbReference type="RuleBase" id="RU362079"/>
    </source>
</evidence>
<dbReference type="InterPro" id="IPR043133">
    <property type="entry name" value="GTP-CH-I_C/QueF"/>
</dbReference>
<comment type="function">
    <text evidence="6">Catalyzes the conversion of 7,8-dihydroneopterin to 6-hydroxymethyl-7,8-dihydropterin.</text>
</comment>
<dbReference type="NCBIfam" id="TIGR00525">
    <property type="entry name" value="folB"/>
    <property type="match status" value="1"/>
</dbReference>
<evidence type="ECO:0000256" key="5">
    <source>
        <dbReference type="ARBA" id="ARBA00023239"/>
    </source>
</evidence>
<dbReference type="NCBIfam" id="TIGR00526">
    <property type="entry name" value="folB_dom"/>
    <property type="match status" value="1"/>
</dbReference>
<dbReference type="Pfam" id="PF02152">
    <property type="entry name" value="FolB"/>
    <property type="match status" value="1"/>
</dbReference>
<accession>A0A8S0XAI9</accession>
<dbReference type="Proteomes" id="UP001071230">
    <property type="component" value="Unassembled WGS sequence"/>
</dbReference>
<keyword evidence="5 6" id="KW-0456">Lyase</keyword>
<dbReference type="GO" id="GO:0046654">
    <property type="term" value="P:tetrahydrofolate biosynthetic process"/>
    <property type="evidence" value="ECO:0007669"/>
    <property type="project" value="UniProtKB-UniRule"/>
</dbReference>
<keyword evidence="10" id="KW-1185">Reference proteome</keyword>
<gene>
    <name evidence="8" type="ORF">DEACI_0550</name>
    <name evidence="9" type="ORF">DEACI_1323</name>
</gene>
<organism evidence="8">
    <name type="scientific">Acididesulfobacillus acetoxydans</name>
    <dbReference type="NCBI Taxonomy" id="1561005"/>
    <lineage>
        <taxon>Bacteria</taxon>
        <taxon>Bacillati</taxon>
        <taxon>Bacillota</taxon>
        <taxon>Clostridia</taxon>
        <taxon>Eubacteriales</taxon>
        <taxon>Peptococcaceae</taxon>
        <taxon>Acididesulfobacillus</taxon>
    </lineage>
</organism>
<dbReference type="PANTHER" id="PTHR42844">
    <property type="entry name" value="DIHYDRONEOPTERIN ALDOLASE 1-RELATED"/>
    <property type="match status" value="1"/>
</dbReference>
<reference evidence="8" key="2">
    <citation type="submission" date="2020-01" db="EMBL/GenBank/DDBJ databases">
        <authorList>
            <person name="Hornung B."/>
        </authorList>
    </citation>
    <scope>NUCLEOTIDE SEQUENCE</scope>
    <source>
        <strain evidence="8">PacBioINE</strain>
    </source>
</reference>
<comment type="similarity">
    <text evidence="3 6">Belongs to the DHNA family.</text>
</comment>
<evidence type="ECO:0000313" key="10">
    <source>
        <dbReference type="Proteomes" id="UP001071230"/>
    </source>
</evidence>
<dbReference type="GO" id="GO:0046656">
    <property type="term" value="P:folic acid biosynthetic process"/>
    <property type="evidence" value="ECO:0007669"/>
    <property type="project" value="UniProtKB-UniRule"/>
</dbReference>
<dbReference type="EMBL" id="LR746496">
    <property type="protein sequence ID" value="CAA7599916.1"/>
    <property type="molecule type" value="Genomic_DNA"/>
</dbReference>